<dbReference type="GO" id="GO:0008234">
    <property type="term" value="F:cysteine-type peptidase activity"/>
    <property type="evidence" value="ECO:0007669"/>
    <property type="project" value="UniProtKB-KW"/>
</dbReference>
<organism evidence="6 7">
    <name type="scientific">Palleronia caenipelagi</name>
    <dbReference type="NCBI Taxonomy" id="2489174"/>
    <lineage>
        <taxon>Bacteria</taxon>
        <taxon>Pseudomonadati</taxon>
        <taxon>Pseudomonadota</taxon>
        <taxon>Alphaproteobacteria</taxon>
        <taxon>Rhodobacterales</taxon>
        <taxon>Roseobacteraceae</taxon>
        <taxon>Palleronia</taxon>
    </lineage>
</organism>
<evidence type="ECO:0000256" key="4">
    <source>
        <dbReference type="ARBA" id="ARBA00022807"/>
    </source>
</evidence>
<evidence type="ECO:0000256" key="3">
    <source>
        <dbReference type="ARBA" id="ARBA00022801"/>
    </source>
</evidence>
<gene>
    <name evidence="6" type="ORF">FEV53_11900</name>
</gene>
<keyword evidence="7" id="KW-1185">Reference proteome</keyword>
<keyword evidence="2" id="KW-0645">Protease</keyword>
<comment type="similarity">
    <text evidence="1">Belongs to the peptidase C40 family.</text>
</comment>
<comment type="caution">
    <text evidence="6">The sequence shown here is derived from an EMBL/GenBank/DDBJ whole genome shotgun (WGS) entry which is preliminary data.</text>
</comment>
<dbReference type="PROSITE" id="PS51935">
    <property type="entry name" value="NLPC_P60"/>
    <property type="match status" value="1"/>
</dbReference>
<evidence type="ECO:0000259" key="5">
    <source>
        <dbReference type="PROSITE" id="PS51935"/>
    </source>
</evidence>
<dbReference type="GO" id="GO:0006508">
    <property type="term" value="P:proteolysis"/>
    <property type="evidence" value="ECO:0007669"/>
    <property type="project" value="UniProtKB-KW"/>
</dbReference>
<dbReference type="InterPro" id="IPR000064">
    <property type="entry name" value="NLP_P60_dom"/>
</dbReference>
<feature type="domain" description="NlpC/P60" evidence="5">
    <location>
        <begin position="6"/>
        <end position="142"/>
    </location>
</feature>
<protein>
    <submittedName>
        <fullName evidence="6">NlpC/P60 family protein</fullName>
    </submittedName>
</protein>
<dbReference type="Pfam" id="PF00877">
    <property type="entry name" value="NLPC_P60"/>
    <property type="match status" value="1"/>
</dbReference>
<dbReference type="SUPFAM" id="SSF54001">
    <property type="entry name" value="Cysteine proteinases"/>
    <property type="match status" value="1"/>
</dbReference>
<sequence length="147" mass="16260">MTGSPNWPLNGPLNWSDAYIGIPYAEGGRTERGCDCYGLIRLIYARELGIGLPAYSAAPCATERAEIDRLVGQEAGTGPWTRVTDQAPFDVILCRMGALDSHLGLAVTPRLMLHLALDDCAKIERIDTGRWARRISSLWRHHESPTR</sequence>
<evidence type="ECO:0000313" key="7">
    <source>
        <dbReference type="Proteomes" id="UP000318590"/>
    </source>
</evidence>
<dbReference type="RefSeq" id="WP_142835024.1">
    <property type="nucleotide sequence ID" value="NZ_VFSV01000020.1"/>
</dbReference>
<dbReference type="Proteomes" id="UP000318590">
    <property type="component" value="Unassembled WGS sequence"/>
</dbReference>
<name>A0A547PW52_9RHOB</name>
<reference evidence="6 7" key="1">
    <citation type="submission" date="2019-06" db="EMBL/GenBank/DDBJ databases">
        <title>Paenimaribius caenipelagi gen. nov., sp. nov., isolated from a tidal flat.</title>
        <authorList>
            <person name="Yoon J.-H."/>
        </authorList>
    </citation>
    <scope>NUCLEOTIDE SEQUENCE [LARGE SCALE GENOMIC DNA]</scope>
    <source>
        <strain evidence="6 7">JBTF-M29</strain>
    </source>
</reference>
<proteinExistence type="inferred from homology"/>
<evidence type="ECO:0000313" key="6">
    <source>
        <dbReference type="EMBL" id="TRD18352.1"/>
    </source>
</evidence>
<keyword evidence="3" id="KW-0378">Hydrolase</keyword>
<dbReference type="InterPro" id="IPR038765">
    <property type="entry name" value="Papain-like_cys_pep_sf"/>
</dbReference>
<evidence type="ECO:0000256" key="2">
    <source>
        <dbReference type="ARBA" id="ARBA00022670"/>
    </source>
</evidence>
<dbReference type="EMBL" id="VFSV01000020">
    <property type="protein sequence ID" value="TRD18352.1"/>
    <property type="molecule type" value="Genomic_DNA"/>
</dbReference>
<evidence type="ECO:0000256" key="1">
    <source>
        <dbReference type="ARBA" id="ARBA00007074"/>
    </source>
</evidence>
<dbReference type="AlphaFoldDB" id="A0A547PW52"/>
<dbReference type="OrthoDB" id="6058745at2"/>
<accession>A0A547PW52</accession>
<keyword evidence="4" id="KW-0788">Thiol protease</keyword>
<dbReference type="Gene3D" id="3.90.1720.10">
    <property type="entry name" value="endopeptidase domain like (from Nostoc punctiforme)"/>
    <property type="match status" value="1"/>
</dbReference>